<sequence length="65" mass="6931">MRVEVRPETCVGAGQCVLAAPRLFDQGEDDGLVVLLRARPGLEETAEVLRAVDDCPAGAITLHDD</sequence>
<dbReference type="GO" id="GO:0051538">
    <property type="term" value="F:3 iron, 4 sulfur cluster binding"/>
    <property type="evidence" value="ECO:0007669"/>
    <property type="project" value="UniProtKB-KW"/>
</dbReference>
<keyword evidence="4" id="KW-0249">Electron transport</keyword>
<keyword evidence="5" id="KW-0408">Iron</keyword>
<evidence type="ECO:0000256" key="2">
    <source>
        <dbReference type="ARBA" id="ARBA00022448"/>
    </source>
</evidence>
<dbReference type="Proteomes" id="UP000219072">
    <property type="component" value="Unassembled WGS sequence"/>
</dbReference>
<evidence type="ECO:0000256" key="5">
    <source>
        <dbReference type="ARBA" id="ARBA00023004"/>
    </source>
</evidence>
<name>A0A286DVF9_9ACTN</name>
<evidence type="ECO:0000313" key="8">
    <source>
        <dbReference type="EMBL" id="SOD62669.1"/>
    </source>
</evidence>
<dbReference type="GO" id="GO:0046872">
    <property type="term" value="F:metal ion binding"/>
    <property type="evidence" value="ECO:0007669"/>
    <property type="project" value="UniProtKB-KW"/>
</dbReference>
<evidence type="ECO:0000256" key="6">
    <source>
        <dbReference type="ARBA" id="ARBA00023014"/>
    </source>
</evidence>
<keyword evidence="2" id="KW-0813">Transport</keyword>
<dbReference type="AlphaFoldDB" id="A0A286DVF9"/>
<evidence type="ECO:0000256" key="1">
    <source>
        <dbReference type="ARBA" id="ARBA00001927"/>
    </source>
</evidence>
<evidence type="ECO:0000256" key="3">
    <source>
        <dbReference type="ARBA" id="ARBA00022723"/>
    </source>
</evidence>
<organism evidence="8 9">
    <name type="scientific">Streptomyces zhaozhouensis</name>
    <dbReference type="NCBI Taxonomy" id="1300267"/>
    <lineage>
        <taxon>Bacteria</taxon>
        <taxon>Bacillati</taxon>
        <taxon>Actinomycetota</taxon>
        <taxon>Actinomycetes</taxon>
        <taxon>Kitasatosporales</taxon>
        <taxon>Streptomycetaceae</taxon>
        <taxon>Streptomyces</taxon>
    </lineage>
</organism>
<keyword evidence="9" id="KW-1185">Reference proteome</keyword>
<protein>
    <submittedName>
        <fullName evidence="8">Ferredoxin</fullName>
    </submittedName>
</protein>
<dbReference type="PANTHER" id="PTHR36923">
    <property type="entry name" value="FERREDOXIN"/>
    <property type="match status" value="1"/>
</dbReference>
<evidence type="ECO:0000256" key="4">
    <source>
        <dbReference type="ARBA" id="ARBA00022982"/>
    </source>
</evidence>
<keyword evidence="3" id="KW-0479">Metal-binding</keyword>
<dbReference type="InterPro" id="IPR051269">
    <property type="entry name" value="Fe-S_cluster_ET"/>
</dbReference>
<dbReference type="Pfam" id="PF13370">
    <property type="entry name" value="Fer4_13"/>
    <property type="match status" value="1"/>
</dbReference>
<dbReference type="EMBL" id="OCNE01000007">
    <property type="protein sequence ID" value="SOD62669.1"/>
    <property type="molecule type" value="Genomic_DNA"/>
</dbReference>
<dbReference type="Gene3D" id="3.30.70.20">
    <property type="match status" value="1"/>
</dbReference>
<accession>A0A286DVF9</accession>
<proteinExistence type="predicted"/>
<evidence type="ECO:0000313" key="9">
    <source>
        <dbReference type="Proteomes" id="UP000219072"/>
    </source>
</evidence>
<dbReference type="PANTHER" id="PTHR36923:SF3">
    <property type="entry name" value="FERREDOXIN"/>
    <property type="match status" value="1"/>
</dbReference>
<keyword evidence="7" id="KW-0003">3Fe-4S</keyword>
<dbReference type="SUPFAM" id="SSF54862">
    <property type="entry name" value="4Fe-4S ferredoxins"/>
    <property type="match status" value="1"/>
</dbReference>
<evidence type="ECO:0000256" key="7">
    <source>
        <dbReference type="ARBA" id="ARBA00023291"/>
    </source>
</evidence>
<dbReference type="RefSeq" id="WP_245880539.1">
    <property type="nucleotide sequence ID" value="NZ_OCNE01000007.1"/>
</dbReference>
<keyword evidence="6" id="KW-0411">Iron-sulfur</keyword>
<comment type="cofactor">
    <cofactor evidence="1">
        <name>[3Fe-4S] cluster</name>
        <dbReference type="ChEBI" id="CHEBI:21137"/>
    </cofactor>
</comment>
<reference evidence="8 9" key="1">
    <citation type="submission" date="2017-09" db="EMBL/GenBank/DDBJ databases">
        <authorList>
            <person name="Ehlers B."/>
            <person name="Leendertz F.H."/>
        </authorList>
    </citation>
    <scope>NUCLEOTIDE SEQUENCE [LARGE SCALE GENOMIC DNA]</scope>
    <source>
        <strain evidence="8 9">CGMCC 4.7095</strain>
    </source>
</reference>
<gene>
    <name evidence="8" type="ORF">SAMN06297387_10742</name>
</gene>